<feature type="compositionally biased region" description="Polar residues" evidence="9">
    <location>
        <begin position="953"/>
        <end position="962"/>
    </location>
</feature>
<dbReference type="GO" id="GO:0016604">
    <property type="term" value="C:nuclear body"/>
    <property type="evidence" value="ECO:0007669"/>
    <property type="project" value="TreeGrafter"/>
</dbReference>
<dbReference type="InterPro" id="IPR010666">
    <property type="entry name" value="Znf_GRF"/>
</dbReference>
<keyword evidence="1" id="KW-0479">Metal-binding</keyword>
<organism evidence="11 12">
    <name type="scientific">Stichopus japonicus</name>
    <name type="common">Sea cucumber</name>
    <dbReference type="NCBI Taxonomy" id="307972"/>
    <lineage>
        <taxon>Eukaryota</taxon>
        <taxon>Metazoa</taxon>
        <taxon>Echinodermata</taxon>
        <taxon>Eleutherozoa</taxon>
        <taxon>Echinozoa</taxon>
        <taxon>Holothuroidea</taxon>
        <taxon>Aspidochirotacea</taxon>
        <taxon>Aspidochirotida</taxon>
        <taxon>Stichopodidae</taxon>
        <taxon>Apostichopus</taxon>
    </lineage>
</organism>
<dbReference type="InterPro" id="IPR027417">
    <property type="entry name" value="P-loop_NTPase"/>
</dbReference>
<evidence type="ECO:0000256" key="4">
    <source>
        <dbReference type="ARBA" id="ARBA00022801"/>
    </source>
</evidence>
<dbReference type="PANTHER" id="PTHR10887:SF531">
    <property type="entry name" value="PROTEIN ZGRF1"/>
    <property type="match status" value="1"/>
</dbReference>
<dbReference type="PROSITE" id="PS51999">
    <property type="entry name" value="ZF_GRF"/>
    <property type="match status" value="1"/>
</dbReference>
<dbReference type="Gene3D" id="3.40.50.300">
    <property type="entry name" value="P-loop containing nucleotide triphosphate hydrolases"/>
    <property type="match status" value="2"/>
</dbReference>
<keyword evidence="3 8" id="KW-0863">Zinc-finger</keyword>
<dbReference type="GO" id="GO:0008270">
    <property type="term" value="F:zinc ion binding"/>
    <property type="evidence" value="ECO:0007669"/>
    <property type="project" value="UniProtKB-KW"/>
</dbReference>
<dbReference type="GO" id="GO:0005524">
    <property type="term" value="F:ATP binding"/>
    <property type="evidence" value="ECO:0007669"/>
    <property type="project" value="UniProtKB-KW"/>
</dbReference>
<reference evidence="11 12" key="1">
    <citation type="journal article" date="2017" name="PLoS Biol.">
        <title>The sea cucumber genome provides insights into morphological evolution and visceral regeneration.</title>
        <authorList>
            <person name="Zhang X."/>
            <person name="Sun L."/>
            <person name="Yuan J."/>
            <person name="Sun Y."/>
            <person name="Gao Y."/>
            <person name="Zhang L."/>
            <person name="Li S."/>
            <person name="Dai H."/>
            <person name="Hamel J.F."/>
            <person name="Liu C."/>
            <person name="Yu Y."/>
            <person name="Liu S."/>
            <person name="Lin W."/>
            <person name="Guo K."/>
            <person name="Jin S."/>
            <person name="Xu P."/>
            <person name="Storey K.B."/>
            <person name="Huan P."/>
            <person name="Zhang T."/>
            <person name="Zhou Y."/>
            <person name="Zhang J."/>
            <person name="Lin C."/>
            <person name="Li X."/>
            <person name="Xing L."/>
            <person name="Huo D."/>
            <person name="Sun M."/>
            <person name="Wang L."/>
            <person name="Mercier A."/>
            <person name="Li F."/>
            <person name="Yang H."/>
            <person name="Xiang J."/>
        </authorList>
    </citation>
    <scope>NUCLEOTIDE SEQUENCE [LARGE SCALE GENOMIC DNA]</scope>
    <source>
        <strain evidence="11">Shaxun</strain>
        <tissue evidence="11">Muscle</tissue>
    </source>
</reference>
<evidence type="ECO:0000313" key="11">
    <source>
        <dbReference type="EMBL" id="PIK41811.1"/>
    </source>
</evidence>
<dbReference type="GO" id="GO:0016787">
    <property type="term" value="F:hydrolase activity"/>
    <property type="evidence" value="ECO:0007669"/>
    <property type="project" value="UniProtKB-KW"/>
</dbReference>
<dbReference type="PANTHER" id="PTHR10887">
    <property type="entry name" value="DNA2/NAM7 HELICASE FAMILY"/>
    <property type="match status" value="1"/>
</dbReference>
<dbReference type="InterPro" id="IPR041677">
    <property type="entry name" value="DNA2/NAM7_AAA_11"/>
</dbReference>
<dbReference type="Pfam" id="PF06839">
    <property type="entry name" value="Zn_ribbon_GRF"/>
    <property type="match status" value="1"/>
</dbReference>
<comment type="caution">
    <text evidence="11">The sequence shown here is derived from an EMBL/GenBank/DDBJ whole genome shotgun (WGS) entry which is preliminary data.</text>
</comment>
<evidence type="ECO:0000259" key="10">
    <source>
        <dbReference type="PROSITE" id="PS51999"/>
    </source>
</evidence>
<evidence type="ECO:0000256" key="8">
    <source>
        <dbReference type="PROSITE-ProRule" id="PRU01343"/>
    </source>
</evidence>
<evidence type="ECO:0000256" key="5">
    <source>
        <dbReference type="ARBA" id="ARBA00022806"/>
    </source>
</evidence>
<evidence type="ECO:0000313" key="12">
    <source>
        <dbReference type="Proteomes" id="UP000230750"/>
    </source>
</evidence>
<feature type="compositionally biased region" description="Polar residues" evidence="9">
    <location>
        <begin position="884"/>
        <end position="902"/>
    </location>
</feature>
<dbReference type="FunFam" id="3.40.50.300:FF:000326">
    <property type="entry name" value="P-loop containing nucleoside triphosphate hydrolase"/>
    <property type="match status" value="1"/>
</dbReference>
<evidence type="ECO:0000256" key="9">
    <source>
        <dbReference type="SAM" id="MobiDB-lite"/>
    </source>
</evidence>
<keyword evidence="4" id="KW-0378">Hydrolase</keyword>
<evidence type="ECO:0000256" key="2">
    <source>
        <dbReference type="ARBA" id="ARBA00022741"/>
    </source>
</evidence>
<keyword evidence="2" id="KW-0547">Nucleotide-binding</keyword>
<dbReference type="InterPro" id="IPR045055">
    <property type="entry name" value="DNA2/NAM7-like"/>
</dbReference>
<dbReference type="Pfam" id="PF13086">
    <property type="entry name" value="AAA_11"/>
    <property type="match status" value="1"/>
</dbReference>
<dbReference type="SUPFAM" id="SSF52540">
    <property type="entry name" value="P-loop containing nucleoside triphosphate hydrolases"/>
    <property type="match status" value="1"/>
</dbReference>
<evidence type="ECO:0000256" key="6">
    <source>
        <dbReference type="ARBA" id="ARBA00022833"/>
    </source>
</evidence>
<protein>
    <recommendedName>
        <fullName evidence="10">GRF-type domain-containing protein</fullName>
    </recommendedName>
</protein>
<dbReference type="AlphaFoldDB" id="A0A2G8K1C2"/>
<feature type="region of interest" description="Disordered" evidence="9">
    <location>
        <begin position="1007"/>
        <end position="1035"/>
    </location>
</feature>
<feature type="compositionally biased region" description="Basic and acidic residues" evidence="9">
    <location>
        <begin position="963"/>
        <end position="973"/>
    </location>
</feature>
<dbReference type="STRING" id="307972.A0A2G8K1C2"/>
<feature type="domain" description="GRF-type" evidence="10">
    <location>
        <begin position="120"/>
        <end position="162"/>
    </location>
</feature>
<dbReference type="GO" id="GO:0004386">
    <property type="term" value="F:helicase activity"/>
    <property type="evidence" value="ECO:0007669"/>
    <property type="project" value="UniProtKB-KW"/>
</dbReference>
<feature type="region of interest" description="Disordered" evidence="9">
    <location>
        <begin position="952"/>
        <end position="973"/>
    </location>
</feature>
<name>A0A2G8K1C2_STIJA</name>
<dbReference type="GO" id="GO:0001147">
    <property type="term" value="F:transcription termination site sequence-specific DNA binding"/>
    <property type="evidence" value="ECO:0007669"/>
    <property type="project" value="TreeGrafter"/>
</dbReference>
<feature type="region of interest" description="Disordered" evidence="9">
    <location>
        <begin position="862"/>
        <end position="902"/>
    </location>
</feature>
<dbReference type="CDD" id="cd18808">
    <property type="entry name" value="SF1_C_Upf1"/>
    <property type="match status" value="1"/>
</dbReference>
<evidence type="ECO:0000256" key="3">
    <source>
        <dbReference type="ARBA" id="ARBA00022771"/>
    </source>
</evidence>
<feature type="compositionally biased region" description="Polar residues" evidence="9">
    <location>
        <begin position="1023"/>
        <end position="1035"/>
    </location>
</feature>
<keyword evidence="12" id="KW-1185">Reference proteome</keyword>
<sequence length="1109" mass="123226">MTSSLSAEKREGSFQRPLIRDLRQGKVHGLDGRDICAELFFPMLKDTSTASIPQRQLQIPTRFPDVISYKRVLTAVLKEHVNIILYGVAYNYFSALSKVDISSYSPCSNNGTIAEQNPPCQHKQPSKRVCVKKEGPNKGRFFFACSKARGSQCKFFQWVDQNSQRSSKGSSSRPSKEVLSDSKSIEMYVKSFGVSLYCESQLIRKNPFSDHLAGAPAWIRKYRQSKLNSERKKLYLRISRKESSSVYGKDDLWVISKDLTFDPSNSFLAKSVFHGPNTASEVEIEPVSGYSPSNWPGEVTVHALHAYNASTELSCLHNIQEFVNPRILPVLPALLNRYTSDVNSSAILSQKSFKSPAVASPSNRKLFCSSQQIREMAEAVIGQYHLNEDQATALLSVARMFIDEERWISWVFGAGKSYLLAVTVLFLCQLFHLHQENGGDPNDWKVLISSTTNVAVDRILLSLLQLGFEEFIRVGSIRKIAKPVLPYSVHASDKESQELKELQEMLKGDLSTMEKSFVRKSIERHRLGLNKKMLSKVLVVGVTCAACTFPCITNLKFPVVLLDECSQITEPACLLPVARFECQKLVLVGDPKQLDPTIQGSEPAHQFSLEQTLFDRLLLLGYEPTMLRTQYRCHPRISAIANELFYQGKLLDGVDQSQRKELAEGFPTLSFYNVADGRECRTTGGSFLNDKEAVFLVTMLEMLMVSGVEPSQVGVITLYKAQVSHISTLLLQSRLVGLRDLKAIQISTVDAFQGGEKDIIILSCVRSDFMGFAASDKRTNVALTRSKHHLLIVGNQRILSANSLWSKVILKCRECKDGIQDSSSLMREWSAKLDEVMLEEKKTMKKSKRVLKRKDMDEIIQSEFTDSPPLSLDSEDDEEEHSIGESTPAVNRSQFKPTENSLQSEIAHPPAWTQNQLTASDRVITSSQTTSDLRVIKHGIAESVDVATGTPKIVTNSSSTNSDKGDSVRDVAEEQVRKVRPVTDGVFNGADPISVPSGDAITEPARLENSEAGQNLRDKTETDASLSNSPFSSENGKILVSLGTAEHLGSEATSANFEKSPSGEGTTTAIWTDDIGSPSYSPLKDVVESSDDDDDDNELPNFEFDTDFL</sequence>
<proteinExistence type="predicted"/>
<dbReference type="GO" id="GO:0006369">
    <property type="term" value="P:termination of RNA polymerase II transcription"/>
    <property type="evidence" value="ECO:0007669"/>
    <property type="project" value="TreeGrafter"/>
</dbReference>
<dbReference type="OrthoDB" id="6513042at2759"/>
<dbReference type="Proteomes" id="UP000230750">
    <property type="component" value="Unassembled WGS sequence"/>
</dbReference>
<dbReference type="Pfam" id="PF13087">
    <property type="entry name" value="AAA_12"/>
    <property type="match status" value="1"/>
</dbReference>
<feature type="region of interest" description="Disordered" evidence="9">
    <location>
        <begin position="1051"/>
        <end position="1109"/>
    </location>
</feature>
<feature type="compositionally biased region" description="Acidic residues" evidence="9">
    <location>
        <begin position="1088"/>
        <end position="1109"/>
    </location>
</feature>
<dbReference type="EMBL" id="MRZV01000986">
    <property type="protein sequence ID" value="PIK41811.1"/>
    <property type="molecule type" value="Genomic_DNA"/>
</dbReference>
<evidence type="ECO:0000256" key="1">
    <source>
        <dbReference type="ARBA" id="ARBA00022723"/>
    </source>
</evidence>
<keyword evidence="7" id="KW-0067">ATP-binding</keyword>
<dbReference type="InterPro" id="IPR047187">
    <property type="entry name" value="SF1_C_Upf1"/>
</dbReference>
<dbReference type="GO" id="GO:0005694">
    <property type="term" value="C:chromosome"/>
    <property type="evidence" value="ECO:0007669"/>
    <property type="project" value="UniProtKB-ARBA"/>
</dbReference>
<dbReference type="InterPro" id="IPR041679">
    <property type="entry name" value="DNA2/NAM7-like_C"/>
</dbReference>
<keyword evidence="5" id="KW-0347">Helicase</keyword>
<feature type="compositionally biased region" description="Polar residues" evidence="9">
    <location>
        <begin position="1051"/>
        <end position="1070"/>
    </location>
</feature>
<evidence type="ECO:0000256" key="7">
    <source>
        <dbReference type="ARBA" id="ARBA00022840"/>
    </source>
</evidence>
<gene>
    <name evidence="11" type="ORF">BSL78_21324</name>
</gene>
<keyword evidence="6" id="KW-0862">Zinc</keyword>
<accession>A0A2G8K1C2</accession>